<feature type="domain" description="Glycoside hydrolase 123 catalytic" evidence="1">
    <location>
        <begin position="692"/>
        <end position="914"/>
    </location>
</feature>
<proteinExistence type="predicted"/>
<dbReference type="AlphaFoldDB" id="A0A844G0G8"/>
<sequence>MPYSTRNNKENEPMNLSIDNRLLRHGLTVLGVASAALAGAADWKLSGSNEWNTAKQTMSDGVPELLFTGSGNGESEARLRTGRFRPGGWYALDFEFSTELKFREWPVGAPFVELPFRREELWEPTAVRRHVTWRFQAPETLADGADFLRCGQKDHTGSVRMRNFVLRPVTPLAATVGGDTPLRRHEAIFGNTFYANEDVATVGRRTEFTAENPLVLRYALPGRKFTGAKLHYNGSNTRIEFSRDGVNYTVIGEHRENGAPFRLLGENDSSAALHLRLTPLDPSMPGRLNHTRLSAAVDGRPLHTAGRTFFVESADRTKPHLSLRKIGFDPETMRCIFTLDAVNPGQTPQAFRIALRDNGTERAAADAVTVAPQECETVTIVSTLPETGERVLTFTDPQLGTLLRADTNLPVIDDLAHGVKLKPAPAGAELWSASSSYHVNRRRPAPEAEAEALALELARNESASRQLVLRGTGPEQPAELLPRDLVSESGDVLPANLFDVRLVEYLFITNPTDETGTTGFWTDPASPVSGPAAVRPGENTPLLVTVKTAPDTPAGLYRGNFELKLGADAVKLPVTVRVWDFALPDTLSTTATSELAPRYIAELQRLGTDAEKREAYNRYLKLFADSHVSPYDPTPFDHPAVTWPEDGSDEVKIDFSAYKRELERVLSTYHFKRFVISIPLPPGIKRLSDPMTPEQEAQFASAARQYERFYEENGLLDTGFVYTWDEPHVNVFPDADRCLDRYRKYAPKLKLMMTPFWVQERWRPRLDIWAFLSNHYVDFTADACRRKGEELWWYVCTGPRAPYTTGFIDHGGAEFRTWLWQTRRYDMAGTLYWSSTVWCDAMKAPGYPARNVYETPVFFNESGNEFGNGDGLLVYPPRAAYEPGTGPLLSDPVTSLRLTAWRDGLEDVEYFKILEKALAEKRSKLTPAERKQFEALLEVPADVAVSLYEYNKLPDALERHRAKLARAIERLNGK</sequence>
<dbReference type="InterPro" id="IPR025150">
    <property type="entry name" value="GH123_cat"/>
</dbReference>
<evidence type="ECO:0000313" key="3">
    <source>
        <dbReference type="Proteomes" id="UP000435649"/>
    </source>
</evidence>
<evidence type="ECO:0000313" key="2">
    <source>
        <dbReference type="EMBL" id="MST97140.1"/>
    </source>
</evidence>
<dbReference type="EMBL" id="VUNS01000007">
    <property type="protein sequence ID" value="MST97140.1"/>
    <property type="molecule type" value="Genomic_DNA"/>
</dbReference>
<gene>
    <name evidence="2" type="ORF">FYJ85_08800</name>
</gene>
<reference evidence="2 3" key="1">
    <citation type="submission" date="2019-08" db="EMBL/GenBank/DDBJ databases">
        <title>In-depth cultivation of the pig gut microbiome towards novel bacterial diversity and tailored functional studies.</title>
        <authorList>
            <person name="Wylensek D."/>
            <person name="Hitch T.C.A."/>
            <person name="Clavel T."/>
        </authorList>
    </citation>
    <scope>NUCLEOTIDE SEQUENCE [LARGE SCALE GENOMIC DNA]</scope>
    <source>
        <strain evidence="2 3">BBE-744-WT-12</strain>
    </source>
</reference>
<name>A0A844G0G8_9BACT</name>
<protein>
    <submittedName>
        <fullName evidence="2">DUF4091 domain-containing protein</fullName>
    </submittedName>
</protein>
<keyword evidence="3" id="KW-1185">Reference proteome</keyword>
<dbReference type="Pfam" id="PF13320">
    <property type="entry name" value="GH123_cat"/>
    <property type="match status" value="1"/>
</dbReference>
<evidence type="ECO:0000259" key="1">
    <source>
        <dbReference type="Pfam" id="PF13320"/>
    </source>
</evidence>
<dbReference type="Proteomes" id="UP000435649">
    <property type="component" value="Unassembled WGS sequence"/>
</dbReference>
<organism evidence="2 3">
    <name type="scientific">Victivallis lenta</name>
    <dbReference type="NCBI Taxonomy" id="2606640"/>
    <lineage>
        <taxon>Bacteria</taxon>
        <taxon>Pseudomonadati</taxon>
        <taxon>Lentisphaerota</taxon>
        <taxon>Lentisphaeria</taxon>
        <taxon>Victivallales</taxon>
        <taxon>Victivallaceae</taxon>
        <taxon>Victivallis</taxon>
    </lineage>
</organism>
<comment type="caution">
    <text evidence="2">The sequence shown here is derived from an EMBL/GenBank/DDBJ whole genome shotgun (WGS) entry which is preliminary data.</text>
</comment>
<accession>A0A844G0G8</accession>